<evidence type="ECO:0000256" key="1">
    <source>
        <dbReference type="SAM" id="Phobius"/>
    </source>
</evidence>
<dbReference type="OrthoDB" id="140416at2"/>
<keyword evidence="1" id="KW-1133">Transmembrane helix</keyword>
<feature type="transmembrane region" description="Helical" evidence="1">
    <location>
        <begin position="46"/>
        <end position="64"/>
    </location>
</feature>
<dbReference type="InterPro" id="IPR002881">
    <property type="entry name" value="DUF58"/>
</dbReference>
<keyword evidence="4" id="KW-1185">Reference proteome</keyword>
<name>A0A1H9V3K9_9BACI</name>
<evidence type="ECO:0000313" key="3">
    <source>
        <dbReference type="EMBL" id="SES15954.1"/>
    </source>
</evidence>
<accession>A0A1H9V3K9</accession>
<evidence type="ECO:0000313" key="4">
    <source>
        <dbReference type="Proteomes" id="UP000199318"/>
    </source>
</evidence>
<proteinExistence type="predicted"/>
<organism evidence="3 4">
    <name type="scientific">Salisediminibacterium halotolerans</name>
    <dbReference type="NCBI Taxonomy" id="517425"/>
    <lineage>
        <taxon>Bacteria</taxon>
        <taxon>Bacillati</taxon>
        <taxon>Bacillota</taxon>
        <taxon>Bacilli</taxon>
        <taxon>Bacillales</taxon>
        <taxon>Bacillaceae</taxon>
        <taxon>Salisediminibacterium</taxon>
    </lineage>
</organism>
<keyword evidence="1" id="KW-0472">Membrane</keyword>
<reference evidence="4" key="1">
    <citation type="submission" date="2016-10" db="EMBL/GenBank/DDBJ databases">
        <authorList>
            <person name="de Groot N.N."/>
        </authorList>
    </citation>
    <scope>NUCLEOTIDE SEQUENCE [LARGE SCALE GENOMIC DNA]</scope>
    <source>
        <strain evidence="4">10nlg</strain>
    </source>
</reference>
<evidence type="ECO:0000259" key="2">
    <source>
        <dbReference type="Pfam" id="PF01882"/>
    </source>
</evidence>
<dbReference type="Proteomes" id="UP000199318">
    <property type="component" value="Unassembled WGS sequence"/>
</dbReference>
<dbReference type="PANTHER" id="PTHR34351:SF2">
    <property type="entry name" value="DUF58 DOMAIN-CONTAINING PROTEIN"/>
    <property type="match status" value="1"/>
</dbReference>
<gene>
    <name evidence="3" type="ORF">SAMN05444126_11759</name>
</gene>
<dbReference type="Pfam" id="PF01882">
    <property type="entry name" value="DUF58"/>
    <property type="match status" value="1"/>
</dbReference>
<dbReference type="AlphaFoldDB" id="A0A1H9V3K9"/>
<sequence length="422" mass="48423">MMIKPKFRIARLLFQLKRVFKLLLFIAVLAGLYSYAMFQGGFVSWFLFYSVTTLMILMILYAAVPLGALTVERDAGNDALPAGTDVKVTLTIRRKIPFPFLYLAVEDKMESRLQNQTPANSTRIIFYPGFKRTLQFTYEIPAVKRGEYQFLGTYFATSDFFGMFRKRKFISQPALLLVFPGYYELNHWSVFEKTAEETSRSRQEFIEDRTSIAGAREYVPGDKLTSIDWKVTARSGKLMTKEFEEHTDQQFMILLNNQLREQSFAQEEAYERGIELAASFVMHCYKHQLKVGLTTLDAQGDYFSIDAGEKQQTKLIKHLAQIEPQQPSDSLPSLFRDGPFSAGGEIILFISAELTDAVIEQVNRLHQRRLSIYFFIAERESGLNEKEEAGLKGLRQSGVEVYRLAPGAPVFRQNDREKGRVE</sequence>
<feature type="domain" description="DUF58" evidence="2">
    <location>
        <begin position="215"/>
        <end position="328"/>
    </location>
</feature>
<dbReference type="EMBL" id="FOGV01000017">
    <property type="protein sequence ID" value="SES15954.1"/>
    <property type="molecule type" value="Genomic_DNA"/>
</dbReference>
<dbReference type="PANTHER" id="PTHR34351">
    <property type="entry name" value="SLR1927 PROTEIN-RELATED"/>
    <property type="match status" value="1"/>
</dbReference>
<comment type="caution">
    <text evidence="3">The sequence shown here is derived from an EMBL/GenBank/DDBJ whole genome shotgun (WGS) entry which is preliminary data.</text>
</comment>
<keyword evidence="1" id="KW-0812">Transmembrane</keyword>
<dbReference type="STRING" id="1464123.SAMN05444126_11759"/>
<protein>
    <submittedName>
        <fullName evidence="3">Uncharacterized conserved protein, DUF58 family, contains vWF domain</fullName>
    </submittedName>
</protein>